<proteinExistence type="predicted"/>
<sequence length="262" mass="31241">MYEQIRLAEVHDLKLLFLEEYNEYIKLVRNIEIYYQKLKLSWSKFHLFYQQNGSSILERSECEKGENTVKKPSEENEKGMRGMDGRKKKGAEKTRDKSIYFSYENIEEDLKIIQQKKKRNDCYFFKACNNIDNSFVLHSLKDVPNAIELYIHIKIQTLNKLKNGALGDINNFCKTHINKFFYLIILCEIKLNNVHMSQKDVNHSENNISKNSVQKIIFSCKEIIQEVTKNIIPFFFAFNIFSAPNYFNYHFKHFHNYAELEI</sequence>
<evidence type="ECO:0000313" key="2">
    <source>
        <dbReference type="EMBL" id="SBS80009.1"/>
    </source>
</evidence>
<name>A0A1A8VMM6_PLAOA</name>
<evidence type="ECO:0000313" key="3">
    <source>
        <dbReference type="Proteomes" id="UP000078560"/>
    </source>
</evidence>
<evidence type="ECO:0000256" key="1">
    <source>
        <dbReference type="SAM" id="MobiDB-lite"/>
    </source>
</evidence>
<accession>A0A1A8VMM6</accession>
<reference evidence="3" key="1">
    <citation type="submission" date="2016-05" db="EMBL/GenBank/DDBJ databases">
        <authorList>
            <person name="Naeem Raeece"/>
        </authorList>
    </citation>
    <scope>NUCLEOTIDE SEQUENCE [LARGE SCALE GENOMIC DNA]</scope>
</reference>
<organism evidence="2 3">
    <name type="scientific">Plasmodium ovale curtisi</name>
    <dbReference type="NCBI Taxonomy" id="864141"/>
    <lineage>
        <taxon>Eukaryota</taxon>
        <taxon>Sar</taxon>
        <taxon>Alveolata</taxon>
        <taxon>Apicomplexa</taxon>
        <taxon>Aconoidasida</taxon>
        <taxon>Haemosporida</taxon>
        <taxon>Plasmodiidae</taxon>
        <taxon>Plasmodium</taxon>
        <taxon>Plasmodium (Plasmodium)</taxon>
    </lineage>
</organism>
<dbReference type="EMBL" id="FLQU01000024">
    <property type="protein sequence ID" value="SBS80009.1"/>
    <property type="molecule type" value="Genomic_DNA"/>
</dbReference>
<feature type="region of interest" description="Disordered" evidence="1">
    <location>
        <begin position="60"/>
        <end position="91"/>
    </location>
</feature>
<protein>
    <submittedName>
        <fullName evidence="2">Uncharacterized protein</fullName>
    </submittedName>
</protein>
<dbReference type="VEuPathDB" id="PlasmoDB:PocGH01_02010800"/>
<dbReference type="Proteomes" id="UP000078560">
    <property type="component" value="Unassembled WGS sequence"/>
</dbReference>
<dbReference type="AlphaFoldDB" id="A0A1A8VMM6"/>
<gene>
    <name evidence="2" type="ORF">POVCU2_0002030</name>
</gene>